<protein>
    <submittedName>
        <fullName evidence="1">Uncharacterized protein</fullName>
    </submittedName>
</protein>
<evidence type="ECO:0000313" key="1">
    <source>
        <dbReference type="EMBL" id="JAE17230.1"/>
    </source>
</evidence>
<reference evidence="1" key="1">
    <citation type="submission" date="2014-09" db="EMBL/GenBank/DDBJ databases">
        <authorList>
            <person name="Magalhaes I.L.F."/>
            <person name="Oliveira U."/>
            <person name="Santos F.R."/>
            <person name="Vidigal T.H.D.A."/>
            <person name="Brescovit A.D."/>
            <person name="Santos A.J."/>
        </authorList>
    </citation>
    <scope>NUCLEOTIDE SEQUENCE</scope>
    <source>
        <tissue evidence="1">Shoot tissue taken approximately 20 cm above the soil surface</tissue>
    </source>
</reference>
<dbReference type="EMBL" id="GBRH01180666">
    <property type="protein sequence ID" value="JAE17230.1"/>
    <property type="molecule type" value="Transcribed_RNA"/>
</dbReference>
<accession>A0A0A9FWK6</accession>
<organism evidence="1">
    <name type="scientific">Arundo donax</name>
    <name type="common">Giant reed</name>
    <name type="synonym">Donax arundinaceus</name>
    <dbReference type="NCBI Taxonomy" id="35708"/>
    <lineage>
        <taxon>Eukaryota</taxon>
        <taxon>Viridiplantae</taxon>
        <taxon>Streptophyta</taxon>
        <taxon>Embryophyta</taxon>
        <taxon>Tracheophyta</taxon>
        <taxon>Spermatophyta</taxon>
        <taxon>Magnoliopsida</taxon>
        <taxon>Liliopsida</taxon>
        <taxon>Poales</taxon>
        <taxon>Poaceae</taxon>
        <taxon>PACMAD clade</taxon>
        <taxon>Arundinoideae</taxon>
        <taxon>Arundineae</taxon>
        <taxon>Arundo</taxon>
    </lineage>
</organism>
<dbReference type="AlphaFoldDB" id="A0A0A9FWK6"/>
<reference evidence="1" key="2">
    <citation type="journal article" date="2015" name="Data Brief">
        <title>Shoot transcriptome of the giant reed, Arundo donax.</title>
        <authorList>
            <person name="Barrero R.A."/>
            <person name="Guerrero F.D."/>
            <person name="Moolhuijzen P."/>
            <person name="Goolsby J.A."/>
            <person name="Tidwell J."/>
            <person name="Bellgard S.E."/>
            <person name="Bellgard M.I."/>
        </authorList>
    </citation>
    <scope>NUCLEOTIDE SEQUENCE</scope>
    <source>
        <tissue evidence="1">Shoot tissue taken approximately 20 cm above the soil surface</tissue>
    </source>
</reference>
<sequence>MNLIRSASIAPRLHCSRVRLLNPFHLACLV</sequence>
<name>A0A0A9FWK6_ARUDO</name>
<proteinExistence type="predicted"/>